<evidence type="ECO:0000313" key="1">
    <source>
        <dbReference type="EMBL" id="GEP56185.1"/>
    </source>
</evidence>
<dbReference type="RefSeq" id="WP_147150255.1">
    <property type="nucleotide sequence ID" value="NZ_BKAJ01000057.1"/>
</dbReference>
<reference evidence="1 2" key="1">
    <citation type="submission" date="2019-07" db="EMBL/GenBank/DDBJ databases">
        <title>Whole genome shotgun sequence of Reyranella soli NBRC 108950.</title>
        <authorList>
            <person name="Hosoyama A."/>
            <person name="Uohara A."/>
            <person name="Ohji S."/>
            <person name="Ichikawa N."/>
        </authorList>
    </citation>
    <scope>NUCLEOTIDE SEQUENCE [LARGE SCALE GENOMIC DNA]</scope>
    <source>
        <strain evidence="1 2">NBRC 108950</strain>
    </source>
</reference>
<protein>
    <submittedName>
        <fullName evidence="1">Uncharacterized protein</fullName>
    </submittedName>
</protein>
<keyword evidence="2" id="KW-1185">Reference proteome</keyword>
<dbReference type="GO" id="GO:0008237">
    <property type="term" value="F:metallopeptidase activity"/>
    <property type="evidence" value="ECO:0007669"/>
    <property type="project" value="InterPro"/>
</dbReference>
<sequence length="282" mass="32352">MQIRMIHNGRDRDSLLMPMDERTVDLMLQFSIQLVRVEPTTRLTEFRAWGTHGSGDGILHDGRERFNLDAWTDGEWVAFRDNFVRVLMRYWDGKFELAPNRAWYQARHAIGAASASKVTCSMSIGLVDAAGLANQRYFIVKPRETNFRSFALAERRLGLFTHRDLALDWNTRQTRLGRVRHSVGFLQTTILHEFGHTLGLQHVRGRGNTDAHYGITLDQRNDLMGMGDHATARLAQPWISQLRHHLIPAHAEAPVRFTARVVAPQLITYWDNDWVPPPTPVP</sequence>
<dbReference type="InterPro" id="IPR024079">
    <property type="entry name" value="MetalloPept_cat_dom_sf"/>
</dbReference>
<evidence type="ECO:0000313" key="2">
    <source>
        <dbReference type="Proteomes" id="UP000321058"/>
    </source>
</evidence>
<name>A0A512NB69_9HYPH</name>
<gene>
    <name evidence="1" type="ORF">RSO01_33510</name>
</gene>
<proteinExistence type="predicted"/>
<dbReference type="EMBL" id="BKAJ01000057">
    <property type="protein sequence ID" value="GEP56185.1"/>
    <property type="molecule type" value="Genomic_DNA"/>
</dbReference>
<dbReference type="SUPFAM" id="SSF55486">
    <property type="entry name" value="Metalloproteases ('zincins'), catalytic domain"/>
    <property type="match status" value="1"/>
</dbReference>
<organism evidence="1 2">
    <name type="scientific">Reyranella soli</name>
    <dbReference type="NCBI Taxonomy" id="1230389"/>
    <lineage>
        <taxon>Bacteria</taxon>
        <taxon>Pseudomonadati</taxon>
        <taxon>Pseudomonadota</taxon>
        <taxon>Alphaproteobacteria</taxon>
        <taxon>Hyphomicrobiales</taxon>
        <taxon>Reyranellaceae</taxon>
        <taxon>Reyranella</taxon>
    </lineage>
</organism>
<comment type="caution">
    <text evidence="1">The sequence shown here is derived from an EMBL/GenBank/DDBJ whole genome shotgun (WGS) entry which is preliminary data.</text>
</comment>
<dbReference type="Proteomes" id="UP000321058">
    <property type="component" value="Unassembled WGS sequence"/>
</dbReference>
<dbReference type="AlphaFoldDB" id="A0A512NB69"/>
<dbReference type="OrthoDB" id="733404at2"/>
<dbReference type="Gene3D" id="3.40.390.10">
    <property type="entry name" value="Collagenase (Catalytic Domain)"/>
    <property type="match status" value="1"/>
</dbReference>
<accession>A0A512NB69</accession>